<dbReference type="PANTHER" id="PTHR11472">
    <property type="entry name" value="DNA REPAIR DEAD HELICASE RAD3/XP-D SUBFAMILY MEMBER"/>
    <property type="match status" value="1"/>
</dbReference>
<evidence type="ECO:0000256" key="1">
    <source>
        <dbReference type="ARBA" id="ARBA00001966"/>
    </source>
</evidence>
<evidence type="ECO:0000256" key="8">
    <source>
        <dbReference type="ARBA" id="ARBA00022801"/>
    </source>
</evidence>
<dbReference type="GeneID" id="16069773"/>
<dbReference type="InterPro" id="IPR006555">
    <property type="entry name" value="ATP-dep_Helicase_C"/>
</dbReference>
<name>F2UND9_SALR5</name>
<dbReference type="GO" id="GO:1990918">
    <property type="term" value="P:double-strand break repair involved in meiotic recombination"/>
    <property type="evidence" value="ECO:0007669"/>
    <property type="project" value="TreeGrafter"/>
</dbReference>
<keyword evidence="8" id="KW-0378">Hydrolase</keyword>
<feature type="compositionally biased region" description="Low complexity" evidence="17">
    <location>
        <begin position="768"/>
        <end position="801"/>
    </location>
</feature>
<dbReference type="GO" id="GO:0006289">
    <property type="term" value="P:nucleotide-excision repair"/>
    <property type="evidence" value="ECO:0007669"/>
    <property type="project" value="TreeGrafter"/>
</dbReference>
<evidence type="ECO:0000256" key="12">
    <source>
        <dbReference type="ARBA" id="ARBA00023014"/>
    </source>
</evidence>
<dbReference type="PROSITE" id="PS51193">
    <property type="entry name" value="HELICASE_ATP_BIND_2"/>
    <property type="match status" value="1"/>
</dbReference>
<feature type="compositionally biased region" description="Low complexity" evidence="17">
    <location>
        <begin position="842"/>
        <end position="852"/>
    </location>
</feature>
<evidence type="ECO:0000256" key="3">
    <source>
        <dbReference type="ARBA" id="ARBA00008792"/>
    </source>
</evidence>
<dbReference type="Proteomes" id="UP000007799">
    <property type="component" value="Unassembled WGS sequence"/>
</dbReference>
<dbReference type="SUPFAM" id="SSF52540">
    <property type="entry name" value="P-loop containing nucleoside triphosphate hydrolases"/>
    <property type="match status" value="2"/>
</dbReference>
<keyword evidence="7" id="KW-0227">DNA damage</keyword>
<evidence type="ECO:0000256" key="11">
    <source>
        <dbReference type="ARBA" id="ARBA00023004"/>
    </source>
</evidence>
<dbReference type="GO" id="GO:0016818">
    <property type="term" value="F:hydrolase activity, acting on acid anhydrides, in phosphorus-containing anhydrides"/>
    <property type="evidence" value="ECO:0007669"/>
    <property type="project" value="InterPro"/>
</dbReference>
<dbReference type="GO" id="GO:0046872">
    <property type="term" value="F:metal ion binding"/>
    <property type="evidence" value="ECO:0007669"/>
    <property type="project" value="UniProtKB-KW"/>
</dbReference>
<gene>
    <name evidence="19" type="ORF">PTSG_09876</name>
</gene>
<evidence type="ECO:0000259" key="18">
    <source>
        <dbReference type="PROSITE" id="PS51193"/>
    </source>
</evidence>
<dbReference type="InterPro" id="IPR045028">
    <property type="entry name" value="DinG/Rad3-like"/>
</dbReference>
<keyword evidence="6" id="KW-0547">Nucleotide-binding</keyword>
<evidence type="ECO:0000256" key="17">
    <source>
        <dbReference type="SAM" id="MobiDB-lite"/>
    </source>
</evidence>
<comment type="subcellular location">
    <subcellularLocation>
        <location evidence="2">Nucleus</location>
    </subcellularLocation>
</comment>
<dbReference type="InParanoid" id="F2UND9"/>
<dbReference type="OMA" id="FSNDNAR"/>
<dbReference type="eggNOG" id="KOG1132">
    <property type="taxonomic scope" value="Eukaryota"/>
</dbReference>
<organism evidence="20">
    <name type="scientific">Salpingoeca rosetta (strain ATCC 50818 / BSB-021)</name>
    <dbReference type="NCBI Taxonomy" id="946362"/>
    <lineage>
        <taxon>Eukaryota</taxon>
        <taxon>Choanoflagellata</taxon>
        <taxon>Craspedida</taxon>
        <taxon>Salpingoecidae</taxon>
        <taxon>Salpingoeca</taxon>
    </lineage>
</organism>
<evidence type="ECO:0000256" key="10">
    <source>
        <dbReference type="ARBA" id="ARBA00022840"/>
    </source>
</evidence>
<keyword evidence="13" id="KW-0234">DNA repair</keyword>
<feature type="domain" description="Helicase ATP-binding" evidence="18">
    <location>
        <begin position="7"/>
        <end position="441"/>
    </location>
</feature>
<evidence type="ECO:0000256" key="4">
    <source>
        <dbReference type="ARBA" id="ARBA00022485"/>
    </source>
</evidence>
<keyword evidence="10" id="KW-0067">ATP-binding</keyword>
<dbReference type="EMBL" id="GL832984">
    <property type="protein sequence ID" value="EGD79144.1"/>
    <property type="molecule type" value="Genomic_DNA"/>
</dbReference>
<keyword evidence="14" id="KW-0413">Isomerase</keyword>
<dbReference type="PANTHER" id="PTHR11472:SF47">
    <property type="entry name" value="FANCONI ANEMIA GROUP J PROTEIN"/>
    <property type="match status" value="1"/>
</dbReference>
<evidence type="ECO:0000256" key="9">
    <source>
        <dbReference type="ARBA" id="ARBA00022806"/>
    </source>
</evidence>
<evidence type="ECO:0000256" key="5">
    <source>
        <dbReference type="ARBA" id="ARBA00022723"/>
    </source>
</evidence>
<accession>F2UND9</accession>
<dbReference type="KEGG" id="sre:PTSG_09876"/>
<keyword evidence="12" id="KW-0411">Iron-sulfur</keyword>
<evidence type="ECO:0000256" key="2">
    <source>
        <dbReference type="ARBA" id="ARBA00004123"/>
    </source>
</evidence>
<keyword evidence="5" id="KW-0479">Metal-binding</keyword>
<evidence type="ECO:0000256" key="7">
    <source>
        <dbReference type="ARBA" id="ARBA00022763"/>
    </source>
</evidence>
<evidence type="ECO:0000256" key="16">
    <source>
        <dbReference type="ARBA" id="ARBA00082714"/>
    </source>
</evidence>
<dbReference type="GO" id="GO:0005634">
    <property type="term" value="C:nucleus"/>
    <property type="evidence" value="ECO:0007669"/>
    <property type="project" value="UniProtKB-SubCell"/>
</dbReference>
<dbReference type="InterPro" id="IPR027417">
    <property type="entry name" value="P-loop_NTPase"/>
</dbReference>
<feature type="region of interest" description="Disordered" evidence="17">
    <location>
        <begin position="752"/>
        <end position="814"/>
    </location>
</feature>
<feature type="region of interest" description="Disordered" evidence="17">
    <location>
        <begin position="828"/>
        <end position="879"/>
    </location>
</feature>
<dbReference type="OrthoDB" id="19182at2759"/>
<keyword evidence="20" id="KW-1185">Reference proteome</keyword>
<keyword evidence="15" id="KW-0539">Nucleus</keyword>
<dbReference type="GO" id="GO:0005524">
    <property type="term" value="F:ATP binding"/>
    <property type="evidence" value="ECO:0007669"/>
    <property type="project" value="UniProtKB-KW"/>
</dbReference>
<dbReference type="CDD" id="cd18788">
    <property type="entry name" value="SF2_C_XPD"/>
    <property type="match status" value="1"/>
</dbReference>
<dbReference type="FunCoup" id="F2UND9">
    <property type="interactions" value="1147"/>
</dbReference>
<dbReference type="AlphaFoldDB" id="F2UND9"/>
<evidence type="ECO:0000313" key="20">
    <source>
        <dbReference type="Proteomes" id="UP000007799"/>
    </source>
</evidence>
<evidence type="ECO:0000256" key="14">
    <source>
        <dbReference type="ARBA" id="ARBA00023235"/>
    </source>
</evidence>
<dbReference type="InterPro" id="IPR006554">
    <property type="entry name" value="Helicase-like_DEXD_c2"/>
</dbReference>
<dbReference type="Pfam" id="PF13307">
    <property type="entry name" value="Helicase_C_2"/>
    <property type="match status" value="1"/>
</dbReference>
<evidence type="ECO:0000313" key="19">
    <source>
        <dbReference type="EMBL" id="EGD79144.1"/>
    </source>
</evidence>
<feature type="compositionally biased region" description="Basic residues" evidence="17">
    <location>
        <begin position="218"/>
        <end position="229"/>
    </location>
</feature>
<sequence>MKEYQICGKRIVFPFKPYPSQFLLISAILKALDKGDNALLESPTGSGKSLALLCASLAWQKAERTRLLAEFHAEQAAHELAQAQAQMQAAATATGKPKPQPAGSGANAPQDASTGESHEFTASLDVLDQFRHEGRSSGLGQGALLDAADDDDDDFMDASFTIKHSKQHQQESSASSGSSGSTKQVNSAEKENANIATAHPHHDQQQQTSEGGGEQPLKRSKHLRPKRPPKIFFASRTHKQLEQITKELGRSAYRDVHMTVLSSREQTCIHPRVSKSPAKNEECKLMLEQRAFGGGGSGCAYYNNAQKLASRRFRTQSWDLEDLVSAGKRIRGCPYYASREMLPSADIVFCPYNYLIDPVIRSTMDINPANAIIILDEAHNIEDVARDSASTSLTVEALESAITDLQGAHGGDGSGGGAPILYETTGARARARAHEEEQVALAEHVQRLTASLRALVGWAKQEITHPACKRDYQTKNRVFGASEAVASLSRYGIVPGTPSLLQESFNQLFKDTDDTWVGTLSTGPTGQQMLGTFKQASSFAYQDDLGRIITECCKCVGGGVLVFLPSYSALDRLVERWRLTHQFHALNAVKRVFVEPRSGSKDDFDELLADFYNHVSTGAVFFAVCRGKASEGIDFSNERARLVVTVGIPFPNIKDLKVNMKKAYNDANSQRGLLRGAEWYDIQAFRALNQALGRCIRHRLDWGGLLMVDSRFRTKSKYVQSLSKWIRQRVHQFPTLNEAATSLNAFTSQLARNPPAIKPKPPRQQPRASSTVSPSSSSSTTSTSSSTPSTTAAAMTTAASSAGGGTPSSLSVKQEPGAATMMTMTTAPLGKHRHAQAKHNHQQQQQQQQQQQRSHTPKSEEQASLPAGGFMPAHLQSQP</sequence>
<dbReference type="SMART" id="SM00488">
    <property type="entry name" value="DEXDc2"/>
    <property type="match status" value="1"/>
</dbReference>
<reference evidence="19" key="1">
    <citation type="submission" date="2009-08" db="EMBL/GenBank/DDBJ databases">
        <title>Annotation of Salpingoeca rosetta.</title>
        <authorList>
            <consortium name="The Broad Institute Genome Sequencing Platform"/>
            <person name="Russ C."/>
            <person name="Cuomo C."/>
            <person name="Burger G."/>
            <person name="Gray M.W."/>
            <person name="Holland P.W.H."/>
            <person name="King N."/>
            <person name="Lang F.B.F."/>
            <person name="Roger A.J."/>
            <person name="Ruiz-Trillo I."/>
            <person name="Young S.K."/>
            <person name="Zeng Q."/>
            <person name="Gargeya S."/>
            <person name="Alvarado L."/>
            <person name="Berlin A."/>
            <person name="Chapman S.B."/>
            <person name="Chen Z."/>
            <person name="Freedman E."/>
            <person name="Gellesch M."/>
            <person name="Goldberg J."/>
            <person name="Griggs A."/>
            <person name="Gujja S."/>
            <person name="Heilman E."/>
            <person name="Heiman D."/>
            <person name="Howarth C."/>
            <person name="Mehta T."/>
            <person name="Neiman D."/>
            <person name="Pearson M."/>
            <person name="Roberts A."/>
            <person name="Saif S."/>
            <person name="Shea T."/>
            <person name="Shenoy N."/>
            <person name="Sisk P."/>
            <person name="Stolte C."/>
            <person name="Sykes S."/>
            <person name="White J."/>
            <person name="Yandava C."/>
            <person name="Haas B."/>
            <person name="Nusbaum C."/>
            <person name="Birren B."/>
        </authorList>
    </citation>
    <scope>NUCLEOTIDE SEQUENCE [LARGE SCALE GENOMIC DNA]</scope>
    <source>
        <strain evidence="19">ATCC 50818</strain>
    </source>
</reference>
<dbReference type="STRING" id="946362.F2UND9"/>
<comment type="similarity">
    <text evidence="3">Belongs to the DEAD box helicase family. DEAH subfamily.</text>
</comment>
<keyword evidence="4" id="KW-0004">4Fe-4S</keyword>
<dbReference type="GO" id="GO:0003677">
    <property type="term" value="F:DNA binding"/>
    <property type="evidence" value="ECO:0007669"/>
    <property type="project" value="InterPro"/>
</dbReference>
<feature type="region of interest" description="Disordered" evidence="17">
    <location>
        <begin position="164"/>
        <end position="232"/>
    </location>
</feature>
<keyword evidence="9" id="KW-0347">Helicase</keyword>
<dbReference type="InterPro" id="IPR014013">
    <property type="entry name" value="Helic_SF1/SF2_ATP-bd_DinG/Rad3"/>
</dbReference>
<dbReference type="InterPro" id="IPR010614">
    <property type="entry name" value="RAD3-like_helicase_DEAD"/>
</dbReference>
<protein>
    <recommendedName>
        <fullName evidence="16">DNA 5'-3' helicase FANCJ</fullName>
    </recommendedName>
</protein>
<dbReference type="Pfam" id="PF06733">
    <property type="entry name" value="DEAD_2"/>
    <property type="match status" value="1"/>
</dbReference>
<dbReference type="FunFam" id="3.40.50.300:FF:000731">
    <property type="entry name" value="Fanconi anemia group J protein homolog"/>
    <property type="match status" value="1"/>
</dbReference>
<dbReference type="GO" id="GO:0003678">
    <property type="term" value="F:DNA helicase activity"/>
    <property type="evidence" value="ECO:0007669"/>
    <property type="project" value="InterPro"/>
</dbReference>
<feature type="region of interest" description="Disordered" evidence="17">
    <location>
        <begin position="82"/>
        <end position="118"/>
    </location>
</feature>
<keyword evidence="11" id="KW-0408">Iron</keyword>
<proteinExistence type="inferred from homology"/>
<evidence type="ECO:0000256" key="6">
    <source>
        <dbReference type="ARBA" id="ARBA00022741"/>
    </source>
</evidence>
<feature type="compositionally biased region" description="Low complexity" evidence="17">
    <location>
        <begin position="82"/>
        <end position="93"/>
    </location>
</feature>
<dbReference type="Gene3D" id="3.40.50.300">
    <property type="entry name" value="P-loop containing nucleotide triphosphate hydrolases"/>
    <property type="match status" value="3"/>
</dbReference>
<feature type="compositionally biased region" description="Basic residues" evidence="17">
    <location>
        <begin position="830"/>
        <end position="841"/>
    </location>
</feature>
<evidence type="ECO:0000256" key="15">
    <source>
        <dbReference type="ARBA" id="ARBA00023242"/>
    </source>
</evidence>
<dbReference type="SMART" id="SM00491">
    <property type="entry name" value="HELICc2"/>
    <property type="match status" value="1"/>
</dbReference>
<dbReference type="GO" id="GO:0051539">
    <property type="term" value="F:4 iron, 4 sulfur cluster binding"/>
    <property type="evidence" value="ECO:0007669"/>
    <property type="project" value="UniProtKB-KW"/>
</dbReference>
<feature type="compositionally biased region" description="Low complexity" evidence="17">
    <location>
        <begin position="172"/>
        <end position="181"/>
    </location>
</feature>
<evidence type="ECO:0000256" key="13">
    <source>
        <dbReference type="ARBA" id="ARBA00023204"/>
    </source>
</evidence>
<dbReference type="RefSeq" id="XP_004989229.1">
    <property type="nucleotide sequence ID" value="XM_004989172.1"/>
</dbReference>
<comment type="cofactor">
    <cofactor evidence="1">
        <name>[4Fe-4S] cluster</name>
        <dbReference type="ChEBI" id="CHEBI:49883"/>
    </cofactor>
</comment>